<feature type="compositionally biased region" description="Low complexity" evidence="2">
    <location>
        <begin position="392"/>
        <end position="401"/>
    </location>
</feature>
<dbReference type="PROSITE" id="PS50033">
    <property type="entry name" value="UBX"/>
    <property type="match status" value="1"/>
</dbReference>
<feature type="compositionally biased region" description="Polar residues" evidence="2">
    <location>
        <begin position="312"/>
        <end position="321"/>
    </location>
</feature>
<organism evidence="5 6">
    <name type="scientific">Limulus polyphemus</name>
    <name type="common">Atlantic horseshoe crab</name>
    <dbReference type="NCBI Taxonomy" id="6850"/>
    <lineage>
        <taxon>Eukaryota</taxon>
        <taxon>Metazoa</taxon>
        <taxon>Ecdysozoa</taxon>
        <taxon>Arthropoda</taxon>
        <taxon>Chelicerata</taxon>
        <taxon>Merostomata</taxon>
        <taxon>Xiphosura</taxon>
        <taxon>Limulidae</taxon>
        <taxon>Limulus</taxon>
    </lineage>
</organism>
<evidence type="ECO:0000259" key="3">
    <source>
        <dbReference type="PROSITE" id="PS50033"/>
    </source>
</evidence>
<proteinExistence type="predicted"/>
<feature type="compositionally biased region" description="Polar residues" evidence="2">
    <location>
        <begin position="1003"/>
        <end position="1012"/>
    </location>
</feature>
<evidence type="ECO:0000313" key="6">
    <source>
        <dbReference type="RefSeq" id="XP_022249685.1"/>
    </source>
</evidence>
<evidence type="ECO:0000313" key="5">
    <source>
        <dbReference type="Proteomes" id="UP000694941"/>
    </source>
</evidence>
<dbReference type="InterPro" id="IPR029071">
    <property type="entry name" value="Ubiquitin-like_domsf"/>
</dbReference>
<keyword evidence="5" id="KW-1185">Reference proteome</keyword>
<accession>A0ABM1T1C9</accession>
<feature type="domain" description="UBX" evidence="3">
    <location>
        <begin position="153"/>
        <end position="221"/>
    </location>
</feature>
<reference evidence="6" key="1">
    <citation type="submission" date="2025-08" db="UniProtKB">
        <authorList>
            <consortium name="RefSeq"/>
        </authorList>
    </citation>
    <scope>IDENTIFICATION</scope>
    <source>
        <tissue evidence="6">Muscle</tissue>
    </source>
</reference>
<keyword evidence="1" id="KW-0175">Coiled coil</keyword>
<feature type="compositionally biased region" description="Low complexity" evidence="2">
    <location>
        <begin position="1630"/>
        <end position="1645"/>
    </location>
</feature>
<feature type="compositionally biased region" description="Basic and acidic residues" evidence="2">
    <location>
        <begin position="364"/>
        <end position="377"/>
    </location>
</feature>
<feature type="domain" description="WH2" evidence="4">
    <location>
        <begin position="1668"/>
        <end position="1688"/>
    </location>
</feature>
<dbReference type="RefSeq" id="XP_022249685.1">
    <property type="nucleotide sequence ID" value="XM_022393977.1"/>
</dbReference>
<dbReference type="InterPro" id="IPR001012">
    <property type="entry name" value="UBX_dom"/>
</dbReference>
<gene>
    <name evidence="6" type="primary">LOC106466017</name>
</gene>
<protein>
    <submittedName>
        <fullName evidence="6">Uncharacterized protein LOC106466017 isoform X1</fullName>
    </submittedName>
</protein>
<feature type="region of interest" description="Disordered" evidence="2">
    <location>
        <begin position="1003"/>
        <end position="1028"/>
    </location>
</feature>
<dbReference type="Gene3D" id="3.10.20.90">
    <property type="entry name" value="Phosphatidylinositol 3-kinase Catalytic Subunit, Chain A, domain 1"/>
    <property type="match status" value="1"/>
</dbReference>
<evidence type="ECO:0000256" key="2">
    <source>
        <dbReference type="SAM" id="MobiDB-lite"/>
    </source>
</evidence>
<dbReference type="PANTHER" id="PTHR21557:SF2">
    <property type="entry name" value="CORDON-BLEU PROTEIN-LIKE 1"/>
    <property type="match status" value="1"/>
</dbReference>
<dbReference type="InterPro" id="IPR039895">
    <property type="entry name" value="COBL-like"/>
</dbReference>
<dbReference type="PROSITE" id="PS51082">
    <property type="entry name" value="WH2"/>
    <property type="match status" value="1"/>
</dbReference>
<evidence type="ECO:0000259" key="4">
    <source>
        <dbReference type="PROSITE" id="PS51082"/>
    </source>
</evidence>
<dbReference type="PANTHER" id="PTHR21557">
    <property type="entry name" value="CORDON-BLEU"/>
    <property type="match status" value="1"/>
</dbReference>
<dbReference type="InterPro" id="IPR003124">
    <property type="entry name" value="WH2_dom"/>
</dbReference>
<dbReference type="GeneID" id="106466017"/>
<feature type="coiled-coil region" evidence="1">
    <location>
        <begin position="1268"/>
        <end position="1295"/>
    </location>
</feature>
<sequence length="1706" mass="192078">MVRDTVWRWNGRKGSFFPKVKKTVSAPPVMNNIPKLPVVNGTLPYDVTPVMTPNHGGDDSAINELLEGRMDLDVILPDGKKERVTVERSTQMIDLLVKVTTPYKIKPGGHMIQVFDERGRDLLYKPSTYIGFLDTNTIFVVPKKKPADNKKLTFEQTSRLQIRLPHNQRIAYRFSPKITLHEIKQTVCREKNLDTTVYHLAHPNQMDVVMDGNMTFENYNFKEICLISSKSMDVNSSQLESIKYPSHNELEQKEKALSFQNNHSTVVPSVDSLSSTVLDNKKSLSTTVRSKFKKGPAPPPPPPPPQKGSKWGTPSSNTTTSKVDRYELDKITHSRHSSDSSGYHEPSLLSEPPTVITTNQVEDFSNHKTISDKKTSTPKENSNIETEERSSLSKPISPSLSVGKKRKAPPPPVQSSCTKANGYVRNLNISQPLSTLTSDSSDQLEFTHPENCMLSENKESSDKHETNLKNTVAIPIDSQDNDKYCIVNTSFFNRNADEIRSFTSNITLHHSNIKSSDLDHSHTLLDYHNSELTRRDLDSCCSVSDTEKGEFIREESDLNSVSDIDEDKVTRGDFDAHSVSDIDEDEMTRGDFNSHSVSNIYEEPLEAVRSSVGLLRHLYPTQNSSLSASLSEVRDIADTTLDTMKPKLTSRKKTGKNVLKAHNLHYMYHNTTKLNDSAEGLGTPDNDNINAATPVNNNINIITPVNDNINTVTPVNDNINTVTPVNDNFNTNTPVNDKYYDKTIQSLGNVQVTTVRKFNDNPISVDDFEIKVTLVDDLDLDEAEGERMSKVDEHHEEFNSLQVSHCHGDTMNTAEDRHEDLRPPPPLPSSKPEAPKRYFSPLPLRREKNTPSPLHQQKMKRKITSSFSTTAGDTSKSSRFVGLLSSLNTISDLDQTFQQTTAKEEQIMAKEHQTGRSKGSCIIKGSDKEADSAHLEPYSRNISDCSQVKRRVKTDIQQPGEILIDQKMKPPALLKEKVSWKATRQNNHCTVNENNTSFKESIKSLSNDNNSQSTLPPTPSSPPPLKAVSDDISVMRNHSERNSENTNGKLIKPNDLSIVAAVRNLRLKNFTIKPYTREEEEDSFSSEAQDFKSTQKYLELNDNPIRNYLEKPFLRAPNKENLQGTDSRENKFKVHKSESFHCQDINSENETKPKLLGCERTGSSQEETNPIIMNPQNNKVVYSGGGSVRGIKGKVRIRCLAIDDQNISSLFNGNTTSMTDLSQQALMEADEQHDDDQQTDFSERLGRVKSEVDGSQYSNVARSEGSIVKVSSDQQNELQDEYQKLQNQLLLYQKKLLDNQELLEKENIMSKFSLSPLTRTKVFFEEQQLLSSDTEELKSEILPKLKPSSVRAAKKDHSSTVDLQSRIHSETLTSAKTKHSDSFNKPTKKNLIHSHLLDEFQPTTDPGKKVVSHENEQETIQNRKQSKELISNKFPWLSLENQLENEDISFKQIYKQLKDNSYKPSNRANQQTTVTKNVAYRTNSLNLEKNSNYFKQDEWLLKQPKTPDTEELNATQSFKNIFAPQPYKSKPISHTFRLPPTKILGAPIVRGFSEEVKSKILESVKFSSVKDTVASNSKEDIPMHEEIAVSPLQQKHAFQLHKTGVGNKFSKSVAAEGNVGAPFLPRTLPSETNEVSSTSNTQVNSFPSRNFDKEPSGSKKLQNANVNSRDQLMMEIKKFGGQNSLKKVPPRQPSWQLRVFGSSSTS</sequence>
<dbReference type="SUPFAM" id="SSF54236">
    <property type="entry name" value="Ubiquitin-like"/>
    <property type="match status" value="1"/>
</dbReference>
<feature type="compositionally biased region" description="Pro residues" evidence="2">
    <location>
        <begin position="1016"/>
        <end position="1025"/>
    </location>
</feature>
<name>A0ABM1T1C9_LIMPO</name>
<feature type="compositionally biased region" description="Basic and acidic residues" evidence="2">
    <location>
        <begin position="322"/>
        <end position="338"/>
    </location>
</feature>
<feature type="region of interest" description="Disordered" evidence="2">
    <location>
        <begin position="284"/>
        <end position="420"/>
    </location>
</feature>
<feature type="compositionally biased region" description="Polar residues" evidence="2">
    <location>
        <begin position="1659"/>
        <end position="1670"/>
    </location>
</feature>
<feature type="compositionally biased region" description="Polar residues" evidence="2">
    <location>
        <begin position="864"/>
        <end position="876"/>
    </location>
</feature>
<dbReference type="Proteomes" id="UP000694941">
    <property type="component" value="Unplaced"/>
</dbReference>
<feature type="region of interest" description="Disordered" evidence="2">
    <location>
        <begin position="804"/>
        <end position="876"/>
    </location>
</feature>
<feature type="compositionally biased region" description="Pro residues" evidence="2">
    <location>
        <begin position="296"/>
        <end position="306"/>
    </location>
</feature>
<feature type="region of interest" description="Disordered" evidence="2">
    <location>
        <begin position="1623"/>
        <end position="1706"/>
    </location>
</feature>
<evidence type="ECO:0000256" key="1">
    <source>
        <dbReference type="SAM" id="Coils"/>
    </source>
</evidence>